<keyword evidence="2" id="KW-1185">Reference proteome</keyword>
<sequence>MVKTGTDYAAWQSLLGSTRSLCDGLEALNIDDLQFSSTDLKPFTGFIAAIAHFNNSKRSYMRYLFDDLDNMDTVGLNKAKDDRRQAEARGYKMQ</sequence>
<dbReference type="Proteomes" id="UP001519349">
    <property type="component" value="Unassembled WGS sequence"/>
</dbReference>
<comment type="caution">
    <text evidence="1">The sequence shown here is derived from an EMBL/GenBank/DDBJ whole genome shotgun (WGS) entry which is preliminary data.</text>
</comment>
<gene>
    <name evidence="1" type="ORF">DHL47_11020</name>
</gene>
<dbReference type="EMBL" id="QFAY01000025">
    <property type="protein sequence ID" value="MBP2621836.1"/>
    <property type="molecule type" value="Genomic_DNA"/>
</dbReference>
<evidence type="ECO:0000313" key="1">
    <source>
        <dbReference type="EMBL" id="MBP2621836.1"/>
    </source>
</evidence>
<organism evidence="1 2">
    <name type="scientific">Streptococcus panodentis</name>
    <dbReference type="NCBI Taxonomy" id="1581472"/>
    <lineage>
        <taxon>Bacteria</taxon>
        <taxon>Bacillati</taxon>
        <taxon>Bacillota</taxon>
        <taxon>Bacilli</taxon>
        <taxon>Lactobacillales</taxon>
        <taxon>Streptococcaceae</taxon>
        <taxon>Streptococcus</taxon>
    </lineage>
</organism>
<evidence type="ECO:0000313" key="2">
    <source>
        <dbReference type="Proteomes" id="UP001519349"/>
    </source>
</evidence>
<protein>
    <submittedName>
        <fullName evidence="1">Uncharacterized protein</fullName>
    </submittedName>
</protein>
<proteinExistence type="predicted"/>
<reference evidence="1 2" key="1">
    <citation type="submission" date="2018-05" db="EMBL/GenBank/DDBJ databases">
        <title>Draft genome sequence of Streptococcus panodentis CCUG 70867T.</title>
        <authorList>
            <person name="Salva-Serra F."/>
            <person name="Mendez V."/>
            <person name="Jaen-Luchoro D."/>
            <person name="Gonzales-Siles L."/>
            <person name="Karlsson R."/>
            <person name="Engstrom-Jakobsson H."/>
            <person name="Busquets A."/>
            <person name="Gomila M."/>
            <person name="Pineiro-Iglesias B."/>
            <person name="Bennasar-Figueras A."/>
            <person name="Seeger M."/>
            <person name="Moore E."/>
        </authorList>
    </citation>
    <scope>NUCLEOTIDE SEQUENCE [LARGE SCALE GENOMIC DNA]</scope>
    <source>
        <strain evidence="1 2">CCUG 70867</strain>
    </source>
</reference>
<dbReference type="RefSeq" id="WP_128834789.1">
    <property type="nucleotide sequence ID" value="NZ_QFAY01000025.1"/>
</dbReference>
<name>A0ABS5AZZ4_9STRE</name>
<accession>A0ABS5AZZ4</accession>